<keyword evidence="3" id="KW-1185">Reference proteome</keyword>
<evidence type="ECO:0000256" key="1">
    <source>
        <dbReference type="SAM" id="Phobius"/>
    </source>
</evidence>
<gene>
    <name evidence="2" type="primary">PocGH01_00115300</name>
    <name evidence="2" type="ORF">POCGH01_00115300</name>
</gene>
<keyword evidence="1" id="KW-0472">Membrane</keyword>
<dbReference type="VEuPathDB" id="PlasmoDB:POWCR01_000101400"/>
<feature type="transmembrane region" description="Helical" evidence="1">
    <location>
        <begin position="263"/>
        <end position="283"/>
    </location>
</feature>
<keyword evidence="1" id="KW-1133">Transmembrane helix</keyword>
<dbReference type="Pfam" id="PF05795">
    <property type="entry name" value="Plasmodium_Vir"/>
    <property type="match status" value="2"/>
</dbReference>
<reference evidence="2 3" key="1">
    <citation type="submission" date="2016-06" db="EMBL/GenBank/DDBJ databases">
        <authorList>
            <consortium name="Pathogen Informatics"/>
        </authorList>
    </citation>
    <scope>NUCLEOTIDE SEQUENCE [LARGE SCALE GENOMIC DNA]</scope>
    <source>
        <strain evidence="2">PocGH01</strain>
    </source>
</reference>
<evidence type="ECO:0000313" key="2">
    <source>
        <dbReference type="EMBL" id="SBT83368.1"/>
    </source>
</evidence>
<dbReference type="VEuPathDB" id="PlasmoDB:PocGH01_00115300"/>
<accession>A0A1D3JCG6</accession>
<protein>
    <submittedName>
        <fullName evidence="2">PIR protein</fullName>
    </submittedName>
</protein>
<dbReference type="AlphaFoldDB" id="A0A1D3JCG6"/>
<organism evidence="2 3">
    <name type="scientific">Plasmodium ovale</name>
    <name type="common">malaria parasite P. ovale</name>
    <dbReference type="NCBI Taxonomy" id="36330"/>
    <lineage>
        <taxon>Eukaryota</taxon>
        <taxon>Sar</taxon>
        <taxon>Alveolata</taxon>
        <taxon>Apicomplexa</taxon>
        <taxon>Aconoidasida</taxon>
        <taxon>Haemosporida</taxon>
        <taxon>Plasmodiidae</taxon>
        <taxon>Plasmodium</taxon>
        <taxon>Plasmodium (Plasmodium)</taxon>
    </lineage>
</organism>
<keyword evidence="1" id="KW-0812">Transmembrane</keyword>
<dbReference type="InterPro" id="IPR008780">
    <property type="entry name" value="Plasmodium_Vir"/>
</dbReference>
<evidence type="ECO:0000313" key="3">
    <source>
        <dbReference type="Proteomes" id="UP000242942"/>
    </source>
</evidence>
<dbReference type="OrthoDB" id="383056at2759"/>
<dbReference type="EMBL" id="FLRI01000096">
    <property type="protein sequence ID" value="SBT83368.1"/>
    <property type="molecule type" value="Genomic_DNA"/>
</dbReference>
<name>A0A1D3JCG6_PLAOA</name>
<dbReference type="Proteomes" id="UP000242942">
    <property type="component" value="Unassembled WGS sequence"/>
</dbReference>
<sequence>MKSIMFFKNYLNNEKGNQYIHTISFPKCEDHFNSVTKSPDATHNGACKRISTSLKVDESNLMTPCKRITMYLKYLNDKTTTVDMPLNCKYINYKLNDEVRKLENTSYEHSDLYSKWIAVYRSSSQDISTICKENMQHLDDVIFKKVQDLYNMYHKYNKYITTSGSSNTIECTEFTECVNSYNNYESICTKSSDKNFCNALDSFRIYYQSYSGSVVSKCIGTQVLLKSFQMSNEDGQSYIDGGELEEDDDYIDPFGLQYIGTNIFIMFTIIILLSFLFFILYRFTPFGYWLRPKIKNKIKILKKIYEKSTKLYRNTRNEEKDSLKDPINLQYHSMSNS</sequence>
<proteinExistence type="predicted"/>